<dbReference type="CDD" id="cd06261">
    <property type="entry name" value="TM_PBP2"/>
    <property type="match status" value="1"/>
</dbReference>
<comment type="caution">
    <text evidence="10">The sequence shown here is derived from an EMBL/GenBank/DDBJ whole genome shotgun (WGS) entry which is preliminary data.</text>
</comment>
<comment type="subcellular location">
    <subcellularLocation>
        <location evidence="1 8">Cell membrane</location>
        <topology evidence="1 8">Multi-pass membrane protein</topology>
    </subcellularLocation>
</comment>
<dbReference type="EMBL" id="SMAK01000005">
    <property type="protein sequence ID" value="TCT10770.1"/>
    <property type="molecule type" value="Genomic_DNA"/>
</dbReference>
<dbReference type="OrthoDB" id="27542at2"/>
<name>A0A4R3MB71_9HYPH</name>
<dbReference type="PANTHER" id="PTHR42929:SF1">
    <property type="entry name" value="INNER MEMBRANE ABC TRANSPORTER PERMEASE PROTEIN YDCU-RELATED"/>
    <property type="match status" value="1"/>
</dbReference>
<evidence type="ECO:0000256" key="7">
    <source>
        <dbReference type="ARBA" id="ARBA00023136"/>
    </source>
</evidence>
<dbReference type="Proteomes" id="UP000295678">
    <property type="component" value="Unassembled WGS sequence"/>
</dbReference>
<keyword evidence="11" id="KW-1185">Reference proteome</keyword>
<evidence type="ECO:0000256" key="5">
    <source>
        <dbReference type="ARBA" id="ARBA00022692"/>
    </source>
</evidence>
<evidence type="ECO:0000256" key="4">
    <source>
        <dbReference type="ARBA" id="ARBA00022475"/>
    </source>
</evidence>
<evidence type="ECO:0000256" key="3">
    <source>
        <dbReference type="ARBA" id="ARBA00022448"/>
    </source>
</evidence>
<keyword evidence="6 8" id="KW-1133">Transmembrane helix</keyword>
<sequence>MAAERSGDHVSWYRQAGMLCAMPVTIFFIVGFVGPLLMVLAYSFMPPRSFSLFQAPTLANYKAIIADSYYISFLWSFGLACVTVILLFAICYPIAYGMTKLFGRWANLITALIAVPLLISENIRLFGWVLVLVKQGVIDGGLQALFGVELSGMLYTVPAILLGLVYVYLPFMLFPLVIGLSMVPDSLKEAAFDLGANRWQVFREVELPLAMPGILIGGILTFVLALGSLAEAKILGGKAIIMIVDDIENAFTFGQNWPRGSALSVLLIVLSGLIVLFLFRRIDLDRIIGRR</sequence>
<feature type="transmembrane region" description="Helical" evidence="8">
    <location>
        <begin position="261"/>
        <end position="279"/>
    </location>
</feature>
<dbReference type="AlphaFoldDB" id="A0A4R3MB71"/>
<keyword evidence="7 8" id="KW-0472">Membrane</keyword>
<evidence type="ECO:0000256" key="2">
    <source>
        <dbReference type="ARBA" id="ARBA00007069"/>
    </source>
</evidence>
<protein>
    <submittedName>
        <fullName evidence="10">Spermidine/putrescine transport system permease protein</fullName>
    </submittedName>
</protein>
<gene>
    <name evidence="10" type="ORF">EDC22_105271</name>
</gene>
<dbReference type="GO" id="GO:0055085">
    <property type="term" value="P:transmembrane transport"/>
    <property type="evidence" value="ECO:0007669"/>
    <property type="project" value="InterPro"/>
</dbReference>
<keyword evidence="3 8" id="KW-0813">Transport</keyword>
<feature type="transmembrane region" description="Helical" evidence="8">
    <location>
        <begin position="69"/>
        <end position="96"/>
    </location>
</feature>
<dbReference type="InterPro" id="IPR000515">
    <property type="entry name" value="MetI-like"/>
</dbReference>
<evidence type="ECO:0000256" key="8">
    <source>
        <dbReference type="RuleBase" id="RU363032"/>
    </source>
</evidence>
<feature type="transmembrane region" description="Helical" evidence="8">
    <location>
        <begin position="207"/>
        <end position="230"/>
    </location>
</feature>
<comment type="similarity">
    <text evidence="2">Belongs to the binding-protein-dependent transport system permease family. CysTW subfamily.</text>
</comment>
<feature type="transmembrane region" description="Helical" evidence="8">
    <location>
        <begin position="153"/>
        <end position="178"/>
    </location>
</feature>
<feature type="transmembrane region" description="Helical" evidence="8">
    <location>
        <begin position="108"/>
        <end position="133"/>
    </location>
</feature>
<proteinExistence type="inferred from homology"/>
<dbReference type="Pfam" id="PF00528">
    <property type="entry name" value="BPD_transp_1"/>
    <property type="match status" value="1"/>
</dbReference>
<dbReference type="RefSeq" id="WP_132806604.1">
    <property type="nucleotide sequence ID" value="NZ_SMAK01000005.1"/>
</dbReference>
<dbReference type="InterPro" id="IPR035906">
    <property type="entry name" value="MetI-like_sf"/>
</dbReference>
<feature type="domain" description="ABC transmembrane type-1" evidence="9">
    <location>
        <begin position="73"/>
        <end position="278"/>
    </location>
</feature>
<evidence type="ECO:0000256" key="6">
    <source>
        <dbReference type="ARBA" id="ARBA00022989"/>
    </source>
</evidence>
<organism evidence="10 11">
    <name type="scientific">Tepidamorphus gemmatus</name>
    <dbReference type="NCBI Taxonomy" id="747076"/>
    <lineage>
        <taxon>Bacteria</taxon>
        <taxon>Pseudomonadati</taxon>
        <taxon>Pseudomonadota</taxon>
        <taxon>Alphaproteobacteria</taxon>
        <taxon>Hyphomicrobiales</taxon>
        <taxon>Tepidamorphaceae</taxon>
        <taxon>Tepidamorphus</taxon>
    </lineage>
</organism>
<keyword evidence="4" id="KW-1003">Cell membrane</keyword>
<feature type="transmembrane region" description="Helical" evidence="8">
    <location>
        <begin position="21"/>
        <end position="44"/>
    </location>
</feature>
<keyword evidence="5 8" id="KW-0812">Transmembrane</keyword>
<evidence type="ECO:0000256" key="1">
    <source>
        <dbReference type="ARBA" id="ARBA00004651"/>
    </source>
</evidence>
<evidence type="ECO:0000313" key="11">
    <source>
        <dbReference type="Proteomes" id="UP000295678"/>
    </source>
</evidence>
<dbReference type="Gene3D" id="1.10.3720.10">
    <property type="entry name" value="MetI-like"/>
    <property type="match status" value="1"/>
</dbReference>
<dbReference type="SUPFAM" id="SSF161098">
    <property type="entry name" value="MetI-like"/>
    <property type="match status" value="1"/>
</dbReference>
<reference evidence="10 11" key="1">
    <citation type="submission" date="2019-03" db="EMBL/GenBank/DDBJ databases">
        <title>Genomic Encyclopedia of Type Strains, Phase IV (KMG-IV): sequencing the most valuable type-strain genomes for metagenomic binning, comparative biology and taxonomic classification.</title>
        <authorList>
            <person name="Goeker M."/>
        </authorList>
    </citation>
    <scope>NUCLEOTIDE SEQUENCE [LARGE SCALE GENOMIC DNA]</scope>
    <source>
        <strain evidence="10 11">DSM 19345</strain>
    </source>
</reference>
<accession>A0A4R3MB71</accession>
<dbReference type="PROSITE" id="PS50928">
    <property type="entry name" value="ABC_TM1"/>
    <property type="match status" value="1"/>
</dbReference>
<evidence type="ECO:0000313" key="10">
    <source>
        <dbReference type="EMBL" id="TCT10770.1"/>
    </source>
</evidence>
<dbReference type="GO" id="GO:0005886">
    <property type="term" value="C:plasma membrane"/>
    <property type="evidence" value="ECO:0007669"/>
    <property type="project" value="UniProtKB-SubCell"/>
</dbReference>
<dbReference type="PANTHER" id="PTHR42929">
    <property type="entry name" value="INNER MEMBRANE ABC TRANSPORTER PERMEASE PROTEIN YDCU-RELATED-RELATED"/>
    <property type="match status" value="1"/>
</dbReference>
<evidence type="ECO:0000259" key="9">
    <source>
        <dbReference type="PROSITE" id="PS50928"/>
    </source>
</evidence>